<proteinExistence type="predicted"/>
<evidence type="ECO:0000313" key="1">
    <source>
        <dbReference type="EMBL" id="WXB12643.1"/>
    </source>
</evidence>
<dbReference type="InterPro" id="IPR020835">
    <property type="entry name" value="Catalase_sf"/>
</dbReference>
<reference evidence="1 2" key="1">
    <citation type="submission" date="2021-12" db="EMBL/GenBank/DDBJ databases">
        <title>Discovery of the Pendulisporaceae a myxobacterial family with distinct sporulation behavior and unique specialized metabolism.</title>
        <authorList>
            <person name="Garcia R."/>
            <person name="Popoff A."/>
            <person name="Bader C.D."/>
            <person name="Loehr J."/>
            <person name="Walesch S."/>
            <person name="Walt C."/>
            <person name="Boldt J."/>
            <person name="Bunk B."/>
            <person name="Haeckl F.J.F.P.J."/>
            <person name="Gunesch A.P."/>
            <person name="Birkelbach J."/>
            <person name="Nuebel U."/>
            <person name="Pietschmann T."/>
            <person name="Bach T."/>
            <person name="Mueller R."/>
        </authorList>
    </citation>
    <scope>NUCLEOTIDE SEQUENCE [LARGE SCALE GENOMIC DNA]</scope>
    <source>
        <strain evidence="1 2">MSr11954</strain>
    </source>
</reference>
<evidence type="ECO:0000313" key="2">
    <source>
        <dbReference type="Proteomes" id="UP001370348"/>
    </source>
</evidence>
<gene>
    <name evidence="1" type="ORF">LZC94_32935</name>
</gene>
<dbReference type="Proteomes" id="UP001370348">
    <property type="component" value="Chromosome"/>
</dbReference>
<name>A0ABZ2LRZ2_9BACT</name>
<organism evidence="1 2">
    <name type="scientific">Pendulispora albinea</name>
    <dbReference type="NCBI Taxonomy" id="2741071"/>
    <lineage>
        <taxon>Bacteria</taxon>
        <taxon>Pseudomonadati</taxon>
        <taxon>Myxococcota</taxon>
        <taxon>Myxococcia</taxon>
        <taxon>Myxococcales</taxon>
        <taxon>Sorangiineae</taxon>
        <taxon>Pendulisporaceae</taxon>
        <taxon>Pendulispora</taxon>
    </lineage>
</organism>
<dbReference type="EMBL" id="CP089984">
    <property type="protein sequence ID" value="WXB12643.1"/>
    <property type="molecule type" value="Genomic_DNA"/>
</dbReference>
<accession>A0ABZ2LRZ2</accession>
<keyword evidence="2" id="KW-1185">Reference proteome</keyword>
<dbReference type="SUPFAM" id="SSF56634">
    <property type="entry name" value="Heme-dependent catalase-like"/>
    <property type="match status" value="1"/>
</dbReference>
<dbReference type="RefSeq" id="WP_394822264.1">
    <property type="nucleotide sequence ID" value="NZ_CP089984.1"/>
</dbReference>
<sequence length="258" mass="29371">MAHLSNTSWAERAGDLGGFILAPLTATISRIRHARMFHPDGRTYRAKVTLCTSRPELKPIAERLRGPALVRLSSAWWRGEKPWRDALGMAVRFVRGGRITAEPANDDQDLLLATIRFPWTLPFAPLATNVTSFLWNHFHAVSPFEIETVGRVKVRARSPRLTNEGGMSREEHLAWAVSTHRAVYAIEVRKLDRPVWRRRWEPIAELHLEEPIDVDQSALRFSPFRAGRGLEPKGFVHHLRIASYAASQRARRPRADGQ</sequence>
<protein>
    <submittedName>
        <fullName evidence="1">Uncharacterized protein</fullName>
    </submittedName>
</protein>